<reference evidence="2" key="1">
    <citation type="submission" date="2021-01" db="EMBL/GenBank/DDBJ databases">
        <authorList>
            <person name="Corre E."/>
            <person name="Pelletier E."/>
            <person name="Niang G."/>
            <person name="Scheremetjew M."/>
            <person name="Finn R."/>
            <person name="Kale V."/>
            <person name="Holt S."/>
            <person name="Cochrane G."/>
            <person name="Meng A."/>
            <person name="Brown T."/>
            <person name="Cohen L."/>
        </authorList>
    </citation>
    <scope>NUCLEOTIDE SEQUENCE</scope>
    <source>
        <strain evidence="2">CCMP1320</strain>
    </source>
</reference>
<sequence>MPPSLLQSQLKTLEPGDDFSLCVTAFTSTAADAQECQELGHPASSGGAITQGSSFVGGASFACAARGSTGAGEDLRVARGLLQLSGSSMALDTAMFSGNYPDAQAVAAEVCSWLEKHSSPD</sequence>
<accession>A0A6S8H8S0</accession>
<gene>
    <name evidence="1" type="ORF">DTER00134_LOCUS918</name>
    <name evidence="2" type="ORF">DTER00134_LOCUS919</name>
</gene>
<name>A0A6S8H8S0_DUNTE</name>
<organism evidence="2">
    <name type="scientific">Dunaliella tertiolecta</name>
    <name type="common">Green alga</name>
    <dbReference type="NCBI Taxonomy" id="3047"/>
    <lineage>
        <taxon>Eukaryota</taxon>
        <taxon>Viridiplantae</taxon>
        <taxon>Chlorophyta</taxon>
        <taxon>core chlorophytes</taxon>
        <taxon>Chlorophyceae</taxon>
        <taxon>CS clade</taxon>
        <taxon>Chlamydomonadales</taxon>
        <taxon>Dunaliellaceae</taxon>
        <taxon>Dunaliella</taxon>
    </lineage>
</organism>
<dbReference type="AlphaFoldDB" id="A0A6S8H8S0"/>
<protein>
    <submittedName>
        <fullName evidence="2">Uncharacterized protein</fullName>
    </submittedName>
</protein>
<evidence type="ECO:0000313" key="1">
    <source>
        <dbReference type="EMBL" id="CAE0485879.1"/>
    </source>
</evidence>
<dbReference type="EMBL" id="HBIP01002204">
    <property type="protein sequence ID" value="CAE0485880.1"/>
    <property type="molecule type" value="Transcribed_RNA"/>
</dbReference>
<dbReference type="EMBL" id="HBIP01002203">
    <property type="protein sequence ID" value="CAE0485879.1"/>
    <property type="molecule type" value="Transcribed_RNA"/>
</dbReference>
<evidence type="ECO:0000313" key="2">
    <source>
        <dbReference type="EMBL" id="CAE0485880.1"/>
    </source>
</evidence>
<proteinExistence type="predicted"/>